<reference evidence="1" key="1">
    <citation type="submission" date="2018-02" db="EMBL/GenBank/DDBJ databases">
        <title>Rhizophora mucronata_Transcriptome.</title>
        <authorList>
            <person name="Meera S.P."/>
            <person name="Sreeshan A."/>
            <person name="Augustine A."/>
        </authorList>
    </citation>
    <scope>NUCLEOTIDE SEQUENCE</scope>
    <source>
        <tissue evidence="1">Leaf</tissue>
    </source>
</reference>
<dbReference type="AlphaFoldDB" id="A0A2P2PCJ5"/>
<sequence length="45" mass="5224">MMFSQLPLSTIKSNTFPPIVHLVRNNWCRWVFASCFGANIIRLIT</sequence>
<accession>A0A2P2PCJ5</accession>
<organism evidence="1">
    <name type="scientific">Rhizophora mucronata</name>
    <name type="common">Asiatic mangrove</name>
    <dbReference type="NCBI Taxonomy" id="61149"/>
    <lineage>
        <taxon>Eukaryota</taxon>
        <taxon>Viridiplantae</taxon>
        <taxon>Streptophyta</taxon>
        <taxon>Embryophyta</taxon>
        <taxon>Tracheophyta</taxon>
        <taxon>Spermatophyta</taxon>
        <taxon>Magnoliopsida</taxon>
        <taxon>eudicotyledons</taxon>
        <taxon>Gunneridae</taxon>
        <taxon>Pentapetalae</taxon>
        <taxon>rosids</taxon>
        <taxon>fabids</taxon>
        <taxon>Malpighiales</taxon>
        <taxon>Rhizophoraceae</taxon>
        <taxon>Rhizophora</taxon>
    </lineage>
</organism>
<dbReference type="EMBL" id="GGEC01071980">
    <property type="protein sequence ID" value="MBX52464.1"/>
    <property type="molecule type" value="Transcribed_RNA"/>
</dbReference>
<protein>
    <submittedName>
        <fullName evidence="1">Uncharacterized protein</fullName>
    </submittedName>
</protein>
<name>A0A2P2PCJ5_RHIMU</name>
<proteinExistence type="predicted"/>
<evidence type="ECO:0000313" key="1">
    <source>
        <dbReference type="EMBL" id="MBX52464.1"/>
    </source>
</evidence>